<reference evidence="6" key="1">
    <citation type="journal article" date="2019" name="Int. J. Syst. Evol. Microbiol.">
        <title>The Global Catalogue of Microorganisms (GCM) 10K type strain sequencing project: providing services to taxonomists for standard genome sequencing and annotation.</title>
        <authorList>
            <consortium name="The Broad Institute Genomics Platform"/>
            <consortium name="The Broad Institute Genome Sequencing Center for Infectious Disease"/>
            <person name="Wu L."/>
            <person name="Ma J."/>
        </authorList>
    </citation>
    <scope>NUCLEOTIDE SEQUENCE [LARGE SCALE GENOMIC DNA]</scope>
    <source>
        <strain evidence="6">DFY28</strain>
    </source>
</reference>
<evidence type="ECO:0000256" key="2">
    <source>
        <dbReference type="ARBA" id="ARBA00022643"/>
    </source>
</evidence>
<dbReference type="PANTHER" id="PTHR23026">
    <property type="entry name" value="NADPH NITROREDUCTASE"/>
    <property type="match status" value="1"/>
</dbReference>
<keyword evidence="6" id="KW-1185">Reference proteome</keyword>
<evidence type="ECO:0000313" key="5">
    <source>
        <dbReference type="EMBL" id="MFC6152847.1"/>
    </source>
</evidence>
<dbReference type="Proteomes" id="UP001596098">
    <property type="component" value="Unassembled WGS sequence"/>
</dbReference>
<evidence type="ECO:0000313" key="6">
    <source>
        <dbReference type="Proteomes" id="UP001596098"/>
    </source>
</evidence>
<dbReference type="InterPro" id="IPR000415">
    <property type="entry name" value="Nitroreductase-like"/>
</dbReference>
<name>A0ABW1QV84_9ACTN</name>
<comment type="caution">
    <text evidence="5">The sequence shown here is derived from an EMBL/GenBank/DDBJ whole genome shotgun (WGS) entry which is preliminary data.</text>
</comment>
<evidence type="ECO:0000256" key="3">
    <source>
        <dbReference type="ARBA" id="ARBA00023002"/>
    </source>
</evidence>
<dbReference type="CDD" id="cd02136">
    <property type="entry name" value="PnbA_NfnB-like"/>
    <property type="match status" value="1"/>
</dbReference>
<accession>A0ABW1QV84</accession>
<sequence length="219" mass="23839">MEITRLVDERASCRAFRPDPVDDAVIDAAFARAQKAPSWCNTQPWQVHLLSGEALASFAKVLGEHVATQPQRADLGLPTYTGVHADRRREAGRQMYAHLGIAREDHAARGAQMLRNFDFFGAPHLAVLTVDADLGSYGVLDCGGYLATLMLLLGDAGLGTCALGSLAMYSDVVRSHLGLEDDRLLVCGLAFGHPDSEARINDFRTARAPWTEAVTRHVR</sequence>
<evidence type="ECO:0000259" key="4">
    <source>
        <dbReference type="Pfam" id="PF00881"/>
    </source>
</evidence>
<organism evidence="5 6">
    <name type="scientific">Nocardioides yefusunii</name>
    <dbReference type="NCBI Taxonomy" id="2500546"/>
    <lineage>
        <taxon>Bacteria</taxon>
        <taxon>Bacillati</taxon>
        <taxon>Actinomycetota</taxon>
        <taxon>Actinomycetes</taxon>
        <taxon>Propionibacteriales</taxon>
        <taxon>Nocardioidaceae</taxon>
        <taxon>Nocardioides</taxon>
    </lineage>
</organism>
<protein>
    <submittedName>
        <fullName evidence="5">Nitroreductase</fullName>
    </submittedName>
</protein>
<dbReference type="InterPro" id="IPR029479">
    <property type="entry name" value="Nitroreductase"/>
</dbReference>
<dbReference type="InterPro" id="IPR050627">
    <property type="entry name" value="Nitroreductase/BluB"/>
</dbReference>
<dbReference type="RefSeq" id="WP_206611377.1">
    <property type="nucleotide sequence ID" value="NZ_CP034929.1"/>
</dbReference>
<proteinExistence type="predicted"/>
<gene>
    <name evidence="5" type="ORF">ACFPWU_04090</name>
</gene>
<keyword evidence="3" id="KW-0560">Oxidoreductase</keyword>
<dbReference type="Pfam" id="PF00881">
    <property type="entry name" value="Nitroreductase"/>
    <property type="match status" value="1"/>
</dbReference>
<keyword evidence="2" id="KW-0288">FMN</keyword>
<evidence type="ECO:0000256" key="1">
    <source>
        <dbReference type="ARBA" id="ARBA00022630"/>
    </source>
</evidence>
<dbReference type="Gene3D" id="3.40.109.10">
    <property type="entry name" value="NADH Oxidase"/>
    <property type="match status" value="1"/>
</dbReference>
<dbReference type="EMBL" id="JBHSQI010000002">
    <property type="protein sequence ID" value="MFC6152847.1"/>
    <property type="molecule type" value="Genomic_DNA"/>
</dbReference>
<dbReference type="SUPFAM" id="SSF55469">
    <property type="entry name" value="FMN-dependent nitroreductase-like"/>
    <property type="match status" value="1"/>
</dbReference>
<keyword evidence="1" id="KW-0285">Flavoprotein</keyword>
<feature type="domain" description="Nitroreductase" evidence="4">
    <location>
        <begin position="8"/>
        <end position="193"/>
    </location>
</feature>
<dbReference type="PANTHER" id="PTHR23026:SF90">
    <property type="entry name" value="IODOTYROSINE DEIODINASE 1"/>
    <property type="match status" value="1"/>
</dbReference>